<protein>
    <submittedName>
        <fullName evidence="1">Blast:Protein kish</fullName>
    </submittedName>
</protein>
<organism evidence="1 2">
    <name type="scientific">Drosophila guanche</name>
    <name type="common">Fruit fly</name>
    <dbReference type="NCBI Taxonomy" id="7266"/>
    <lineage>
        <taxon>Eukaryota</taxon>
        <taxon>Metazoa</taxon>
        <taxon>Ecdysozoa</taxon>
        <taxon>Arthropoda</taxon>
        <taxon>Hexapoda</taxon>
        <taxon>Insecta</taxon>
        <taxon>Pterygota</taxon>
        <taxon>Neoptera</taxon>
        <taxon>Endopterygota</taxon>
        <taxon>Diptera</taxon>
        <taxon>Brachycera</taxon>
        <taxon>Muscomorpha</taxon>
        <taxon>Ephydroidea</taxon>
        <taxon>Drosophilidae</taxon>
        <taxon>Drosophila</taxon>
        <taxon>Sophophora</taxon>
    </lineage>
</organism>
<accession>A0A3B0L0S0</accession>
<keyword evidence="2" id="KW-1185">Reference proteome</keyword>
<dbReference type="AlphaFoldDB" id="A0A3B0L0S0"/>
<evidence type="ECO:0000313" key="1">
    <source>
        <dbReference type="EMBL" id="SPP89988.1"/>
    </source>
</evidence>
<gene>
    <name evidence="1" type="ORF">DGUA_6G020740</name>
</gene>
<dbReference type="Proteomes" id="UP000268350">
    <property type="component" value="Unassembled WGS sequence"/>
</dbReference>
<proteinExistence type="predicted"/>
<evidence type="ECO:0000313" key="2">
    <source>
        <dbReference type="Proteomes" id="UP000268350"/>
    </source>
</evidence>
<reference evidence="2" key="1">
    <citation type="submission" date="2018-01" db="EMBL/GenBank/DDBJ databases">
        <authorList>
            <person name="Alioto T."/>
            <person name="Alioto T."/>
        </authorList>
    </citation>
    <scope>NUCLEOTIDE SEQUENCE [LARGE SCALE GENOMIC DNA]</scope>
</reference>
<name>A0A3B0L0S0_DROGU</name>
<sequence length="72" mass="8190">MCLFAVHVPQHYRPKKDWATWNLLEVGADWRAKIAMGRRLLPLDGVHSSLLELTLSFSTENIHGSNATDKFV</sequence>
<dbReference type="EMBL" id="OUUW01000044">
    <property type="protein sequence ID" value="SPP89988.1"/>
    <property type="molecule type" value="Genomic_DNA"/>
</dbReference>